<gene>
    <name evidence="1" type="ORF">NUW58_g2022</name>
</gene>
<reference evidence="1" key="1">
    <citation type="submission" date="2022-10" db="EMBL/GenBank/DDBJ databases">
        <title>Genome Sequence of Xylaria curta.</title>
        <authorList>
            <person name="Buettner E."/>
        </authorList>
    </citation>
    <scope>NUCLEOTIDE SEQUENCE</scope>
    <source>
        <strain evidence="1">Babe10</strain>
    </source>
</reference>
<evidence type="ECO:0000313" key="1">
    <source>
        <dbReference type="EMBL" id="KAJ2992877.1"/>
    </source>
</evidence>
<comment type="caution">
    <text evidence="1">The sequence shown here is derived from an EMBL/GenBank/DDBJ whole genome shotgun (WGS) entry which is preliminary data.</text>
</comment>
<dbReference type="EMBL" id="JAPDGR010000243">
    <property type="protein sequence ID" value="KAJ2992877.1"/>
    <property type="molecule type" value="Genomic_DNA"/>
</dbReference>
<dbReference type="Proteomes" id="UP001143856">
    <property type="component" value="Unassembled WGS sequence"/>
</dbReference>
<name>A0ACC1PJJ1_9PEZI</name>
<evidence type="ECO:0000313" key="2">
    <source>
        <dbReference type="Proteomes" id="UP001143856"/>
    </source>
</evidence>
<proteinExistence type="predicted"/>
<keyword evidence="2" id="KW-1185">Reference proteome</keyword>
<protein>
    <submittedName>
        <fullName evidence="1">Uncharacterized protein</fullName>
    </submittedName>
</protein>
<accession>A0ACC1PJJ1</accession>
<sequence length="538" mass="59336">MQGPTTNIHQLKNVRTTCDLCQKRKVRCDRSKPACLRCRKGGQVCTYPADEASKINNEFQTLQSRLDLAEARLAEHGISLRSNPNGNLLEQNLVSQGIPSPDLPALTNDSLSGDFLFEIDSWSQPCTFETIATSIFKGTPPNTDTRLALDPFTSPPNGPIPVARLEQETETHVYNAGDMVPSKVPLAQDITNNLSAVCMAGAHVTNDGNLEKKFYLETRAHLEAAELQDDELVFATLETAQTLFLLVRQKRNEIKNTLWITFSLCYILPRSVAYEALVSNNFDPELFPKSSLANAGYQDKGGLNAPGFSAAGEDMDDLGTIFLAAEIFAATRRHHNFTAANVERTGAQEYNFCHAHETLEGKINSIISLLTSAPPGAAFIDQLNSLQVLALLIALGARIILYTTAPINSKKAGFLRAVVPECRKIATLAANDMCDVLAQTGALRPDRLAEFREIKIFAMPMLVLATEAQLSMLREEEKQEGASTYVIGREARTSLEIFVKAMDTWKDDVKLYSQCLAECQSYLDKQHLKSRLGRDYVG</sequence>
<organism evidence="1 2">
    <name type="scientific">Xylaria curta</name>
    <dbReference type="NCBI Taxonomy" id="42375"/>
    <lineage>
        <taxon>Eukaryota</taxon>
        <taxon>Fungi</taxon>
        <taxon>Dikarya</taxon>
        <taxon>Ascomycota</taxon>
        <taxon>Pezizomycotina</taxon>
        <taxon>Sordariomycetes</taxon>
        <taxon>Xylariomycetidae</taxon>
        <taxon>Xylariales</taxon>
        <taxon>Xylariaceae</taxon>
        <taxon>Xylaria</taxon>
    </lineage>
</organism>